<evidence type="ECO:0000256" key="6">
    <source>
        <dbReference type="ARBA" id="ARBA00022833"/>
    </source>
</evidence>
<evidence type="ECO:0000313" key="14">
    <source>
        <dbReference type="Ensembl" id="ENSSDUP00000001104.1"/>
    </source>
</evidence>
<keyword evidence="5 11" id="KW-0863">Zinc-finger</keyword>
<evidence type="ECO:0000256" key="12">
    <source>
        <dbReference type="SAM" id="MobiDB-lite"/>
    </source>
</evidence>
<feature type="domain" description="C2H2-type" evidence="13">
    <location>
        <begin position="140"/>
        <end position="167"/>
    </location>
</feature>
<dbReference type="GO" id="GO:0000122">
    <property type="term" value="P:negative regulation of transcription by RNA polymerase II"/>
    <property type="evidence" value="ECO:0007669"/>
    <property type="project" value="UniProtKB-ARBA"/>
</dbReference>
<dbReference type="GO" id="GO:0008270">
    <property type="term" value="F:zinc ion binding"/>
    <property type="evidence" value="ECO:0007669"/>
    <property type="project" value="UniProtKB-KW"/>
</dbReference>
<keyword evidence="15" id="KW-1185">Reference proteome</keyword>
<dbReference type="Gene3D" id="3.30.160.60">
    <property type="entry name" value="Classic Zinc Finger"/>
    <property type="match status" value="4"/>
</dbReference>
<evidence type="ECO:0000256" key="4">
    <source>
        <dbReference type="ARBA" id="ARBA00022737"/>
    </source>
</evidence>
<dbReference type="InterPro" id="IPR036236">
    <property type="entry name" value="Znf_C2H2_sf"/>
</dbReference>
<proteinExistence type="inferred from homology"/>
<feature type="region of interest" description="Disordered" evidence="12">
    <location>
        <begin position="188"/>
        <end position="244"/>
    </location>
</feature>
<dbReference type="GO" id="GO:0003677">
    <property type="term" value="F:DNA binding"/>
    <property type="evidence" value="ECO:0007669"/>
    <property type="project" value="UniProtKB-KW"/>
</dbReference>
<keyword evidence="8" id="KW-0238">DNA-binding</keyword>
<evidence type="ECO:0000256" key="8">
    <source>
        <dbReference type="ARBA" id="ARBA00023125"/>
    </source>
</evidence>
<keyword evidence="10" id="KW-0539">Nucleus</keyword>
<dbReference type="Proteomes" id="UP000261420">
    <property type="component" value="Unplaced"/>
</dbReference>
<dbReference type="InterPro" id="IPR013087">
    <property type="entry name" value="Znf_C2H2_type"/>
</dbReference>
<keyword evidence="6" id="KW-0862">Zinc</keyword>
<dbReference type="FunFam" id="3.30.160.60:FF:000875">
    <property type="entry name" value="zinc finger protein 236 isoform X7"/>
    <property type="match status" value="1"/>
</dbReference>
<dbReference type="SUPFAM" id="SSF57667">
    <property type="entry name" value="beta-beta-alpha zinc fingers"/>
    <property type="match status" value="3"/>
</dbReference>
<keyword evidence="4" id="KW-0677">Repeat</keyword>
<evidence type="ECO:0000256" key="5">
    <source>
        <dbReference type="ARBA" id="ARBA00022771"/>
    </source>
</evidence>
<protein>
    <recommendedName>
        <fullName evidence="13">C2H2-type domain-containing protein</fullName>
    </recommendedName>
</protein>
<dbReference type="GeneTree" id="ENSGT01150000286953"/>
<reference evidence="14" key="2">
    <citation type="submission" date="2025-09" db="UniProtKB">
        <authorList>
            <consortium name="Ensembl"/>
        </authorList>
    </citation>
    <scope>IDENTIFICATION</scope>
</reference>
<evidence type="ECO:0000256" key="2">
    <source>
        <dbReference type="ARBA" id="ARBA00006991"/>
    </source>
</evidence>
<feature type="domain" description="C2H2-type" evidence="13">
    <location>
        <begin position="84"/>
        <end position="111"/>
    </location>
</feature>
<comment type="similarity">
    <text evidence="2">Belongs to the krueppel C2H2-type zinc-finger protein family.</text>
</comment>
<keyword evidence="9" id="KW-0804">Transcription</keyword>
<dbReference type="PANTHER" id="PTHR16515:SF66">
    <property type="entry name" value="C2H2-TYPE DOMAIN-CONTAINING PROTEIN"/>
    <property type="match status" value="1"/>
</dbReference>
<sequence>MAVHRGEKRQSCRICNKRFVWHSGVECHKCVTGISQLHLTSSPAAGMRCNTGGKSSSFTECDKRLCYSHHLKKDMGAHTEENLFSCSVCGRKFTQRGYLIQHMARHTGKKSFICSECGKAFCGEENLKMHMRTHTGEKPFSCSFCDQGFTQKGYLTNHMEVHTEEKRFLYCVCGKRFAWRYNLKDHKCVGESSQPPQSQAKEEREAEPPASSSKTSDTSKLQADVSDDKGKPSTQKRLRVEVPFPPRQYERVVAELRHINI</sequence>
<dbReference type="FunFam" id="3.30.160.60:FF:001465">
    <property type="entry name" value="Zinc finger protein 560"/>
    <property type="match status" value="1"/>
</dbReference>
<dbReference type="Ensembl" id="ENSSDUT00000001151.1">
    <property type="protein sequence ID" value="ENSSDUP00000001104.1"/>
    <property type="gene ID" value="ENSSDUG00000000889.1"/>
</dbReference>
<name>A0A3B4T4Y4_SERDU</name>
<dbReference type="PROSITE" id="PS00028">
    <property type="entry name" value="ZINC_FINGER_C2H2_1"/>
    <property type="match status" value="3"/>
</dbReference>
<dbReference type="GO" id="GO:0005634">
    <property type="term" value="C:nucleus"/>
    <property type="evidence" value="ECO:0007669"/>
    <property type="project" value="UniProtKB-SubCell"/>
</dbReference>
<organism evidence="14 15">
    <name type="scientific">Seriola dumerili</name>
    <name type="common">Greater amberjack</name>
    <name type="synonym">Caranx dumerili</name>
    <dbReference type="NCBI Taxonomy" id="41447"/>
    <lineage>
        <taxon>Eukaryota</taxon>
        <taxon>Metazoa</taxon>
        <taxon>Chordata</taxon>
        <taxon>Craniata</taxon>
        <taxon>Vertebrata</taxon>
        <taxon>Euteleostomi</taxon>
        <taxon>Actinopterygii</taxon>
        <taxon>Neopterygii</taxon>
        <taxon>Teleostei</taxon>
        <taxon>Neoteleostei</taxon>
        <taxon>Acanthomorphata</taxon>
        <taxon>Carangaria</taxon>
        <taxon>Carangiformes</taxon>
        <taxon>Carangidae</taxon>
        <taxon>Seriola</taxon>
    </lineage>
</organism>
<dbReference type="OMA" id="KWHELLH"/>
<dbReference type="SMART" id="SM00355">
    <property type="entry name" value="ZnF_C2H2"/>
    <property type="match status" value="3"/>
</dbReference>
<evidence type="ECO:0000256" key="3">
    <source>
        <dbReference type="ARBA" id="ARBA00022723"/>
    </source>
</evidence>
<evidence type="ECO:0000256" key="9">
    <source>
        <dbReference type="ARBA" id="ARBA00023163"/>
    </source>
</evidence>
<evidence type="ECO:0000259" key="13">
    <source>
        <dbReference type="PROSITE" id="PS50157"/>
    </source>
</evidence>
<keyword evidence="7" id="KW-0805">Transcription regulation</keyword>
<dbReference type="PANTHER" id="PTHR16515">
    <property type="entry name" value="PR DOMAIN ZINC FINGER PROTEIN"/>
    <property type="match status" value="1"/>
</dbReference>
<evidence type="ECO:0000256" key="10">
    <source>
        <dbReference type="ARBA" id="ARBA00023242"/>
    </source>
</evidence>
<reference evidence="14" key="1">
    <citation type="submission" date="2025-08" db="UniProtKB">
        <authorList>
            <consortium name="Ensembl"/>
        </authorList>
    </citation>
    <scope>IDENTIFICATION</scope>
</reference>
<dbReference type="InterPro" id="IPR050331">
    <property type="entry name" value="Zinc_finger"/>
</dbReference>
<dbReference type="FunFam" id="3.30.160.60:FF:000508">
    <property type="entry name" value="Myeloid zinc finger 1"/>
    <property type="match status" value="1"/>
</dbReference>
<evidence type="ECO:0000256" key="11">
    <source>
        <dbReference type="PROSITE-ProRule" id="PRU00042"/>
    </source>
</evidence>
<evidence type="ECO:0000256" key="7">
    <source>
        <dbReference type="ARBA" id="ARBA00023015"/>
    </source>
</evidence>
<comment type="subcellular location">
    <subcellularLocation>
        <location evidence="1">Nucleus</location>
    </subcellularLocation>
</comment>
<accession>A0A3B4T4Y4</accession>
<dbReference type="AlphaFoldDB" id="A0A3B4T4Y4"/>
<dbReference type="GO" id="GO:0042802">
    <property type="term" value="F:identical protein binding"/>
    <property type="evidence" value="ECO:0007669"/>
    <property type="project" value="UniProtKB-ARBA"/>
</dbReference>
<evidence type="ECO:0000256" key="1">
    <source>
        <dbReference type="ARBA" id="ARBA00004123"/>
    </source>
</evidence>
<dbReference type="Pfam" id="PF00096">
    <property type="entry name" value="zf-C2H2"/>
    <property type="match status" value="3"/>
</dbReference>
<feature type="domain" description="C2H2-type" evidence="13">
    <location>
        <begin position="112"/>
        <end position="139"/>
    </location>
</feature>
<dbReference type="PROSITE" id="PS50157">
    <property type="entry name" value="ZINC_FINGER_C2H2_2"/>
    <property type="match status" value="3"/>
</dbReference>
<keyword evidence="3" id="KW-0479">Metal-binding</keyword>
<evidence type="ECO:0000313" key="15">
    <source>
        <dbReference type="Proteomes" id="UP000261420"/>
    </source>
</evidence>